<name>A0A9P4N2H0_9PLEO</name>
<comment type="caution">
    <text evidence="2">The sequence shown here is derived from an EMBL/GenBank/DDBJ whole genome shotgun (WGS) entry which is preliminary data.</text>
</comment>
<evidence type="ECO:0000313" key="2">
    <source>
        <dbReference type="EMBL" id="KAF2263397.1"/>
    </source>
</evidence>
<reference evidence="3" key="1">
    <citation type="journal article" date="2020" name="Stud. Mycol.">
        <title>101 Dothideomycetes genomes: A test case for predicting lifestyles and emergence of pathogens.</title>
        <authorList>
            <person name="Haridas S."/>
            <person name="Albert R."/>
            <person name="Binder M."/>
            <person name="Bloem J."/>
            <person name="LaButti K."/>
            <person name="Salamov A."/>
            <person name="Andreopoulos B."/>
            <person name="Baker S."/>
            <person name="Barry K."/>
            <person name="Bills G."/>
            <person name="Bluhm B."/>
            <person name="Cannon C."/>
            <person name="Castanera R."/>
            <person name="Culley D."/>
            <person name="Daum C."/>
            <person name="Ezra D."/>
            <person name="Gonzalez J."/>
            <person name="Henrissat B."/>
            <person name="Kuo A."/>
            <person name="Liang C."/>
            <person name="Lipzen A."/>
            <person name="Lutzoni F."/>
            <person name="Magnuson J."/>
            <person name="Mondo S."/>
            <person name="Nolan M."/>
            <person name="Ohm R."/>
            <person name="Pangilinan J."/>
            <person name="Park H.-J."/>
            <person name="Ramirez L."/>
            <person name="Alfaro M."/>
            <person name="Sun H."/>
            <person name="Tritt A."/>
            <person name="Yoshinaga Y."/>
            <person name="Zwiers L.-H."/>
            <person name="Turgeon B."/>
            <person name="Goodwin S."/>
            <person name="Spatafora J."/>
            <person name="Crous P."/>
            <person name="Grigoriev I."/>
        </authorList>
    </citation>
    <scope>NUCLEOTIDE SEQUENCE [LARGE SCALE GENOMIC DNA]</scope>
    <source>
        <strain evidence="3">CBS 304.66</strain>
    </source>
</reference>
<feature type="compositionally biased region" description="Basic and acidic residues" evidence="1">
    <location>
        <begin position="65"/>
        <end position="74"/>
    </location>
</feature>
<gene>
    <name evidence="2" type="ORF">CC78DRAFT_544961</name>
</gene>
<accession>A0A9P4N2H0</accession>
<dbReference type="AlphaFoldDB" id="A0A9P4N2H0"/>
<dbReference type="EMBL" id="ML986626">
    <property type="protein sequence ID" value="KAF2263397.1"/>
    <property type="molecule type" value="Genomic_DNA"/>
</dbReference>
<dbReference type="OrthoDB" id="3909054at2759"/>
<proteinExistence type="predicted"/>
<organism evidence="2 3">
    <name type="scientific">Lojkania enalia</name>
    <dbReference type="NCBI Taxonomy" id="147567"/>
    <lineage>
        <taxon>Eukaryota</taxon>
        <taxon>Fungi</taxon>
        <taxon>Dikarya</taxon>
        <taxon>Ascomycota</taxon>
        <taxon>Pezizomycotina</taxon>
        <taxon>Dothideomycetes</taxon>
        <taxon>Pleosporomycetidae</taxon>
        <taxon>Pleosporales</taxon>
        <taxon>Pleosporales incertae sedis</taxon>
        <taxon>Lojkania</taxon>
    </lineage>
</organism>
<sequence>MEKRHSSPSPRASSPRPKTHRKRSNSIPIMEALGCSTAEAKLILAEGRAAVRSRGPSVPNRGRRNRSDHDTTTYRPKDHIRYLYQASGAAGLHNEQWAVTDNRSTCHARIPSNTTDGSTSTVVAPVQVPIGELSSPTTYPSNQLGDYSANLAKFTQSQLKSIPSYKGVPSPISPRSCPDFTFPASPRSPAKFTKRPVEMPFILQIPPIRPPLRSAFSAWSSTDDETDDEVPPIPSIDVPRTAAKTSNETPSILSYYENSSNGSFLVSSAPSDNGEQLSEPQGFSFPAPPAHKNISYKSQHISLEDEDISFTTSAHPQLTASSAPSFSSSSTNSYFEYKAPTGMKPQIKNRILATVSPHLNSHKVLTAISPFEGQAITNVHDVLIESQKRVIVEGLSFDLVRDINIPDGGMHRVPTPC</sequence>
<feature type="compositionally biased region" description="Low complexity" evidence="1">
    <location>
        <begin position="7"/>
        <end position="16"/>
    </location>
</feature>
<dbReference type="Proteomes" id="UP000800093">
    <property type="component" value="Unassembled WGS sequence"/>
</dbReference>
<feature type="region of interest" description="Disordered" evidence="1">
    <location>
        <begin position="1"/>
        <end position="30"/>
    </location>
</feature>
<keyword evidence="3" id="KW-1185">Reference proteome</keyword>
<evidence type="ECO:0000313" key="3">
    <source>
        <dbReference type="Proteomes" id="UP000800093"/>
    </source>
</evidence>
<feature type="region of interest" description="Disordered" evidence="1">
    <location>
        <begin position="218"/>
        <end position="248"/>
    </location>
</feature>
<protein>
    <submittedName>
        <fullName evidence="2">Uncharacterized protein</fullName>
    </submittedName>
</protein>
<feature type="region of interest" description="Disordered" evidence="1">
    <location>
        <begin position="50"/>
        <end position="74"/>
    </location>
</feature>
<evidence type="ECO:0000256" key="1">
    <source>
        <dbReference type="SAM" id="MobiDB-lite"/>
    </source>
</evidence>